<dbReference type="InterPro" id="IPR050763">
    <property type="entry name" value="ABC_transporter_ATP-binding"/>
</dbReference>
<gene>
    <name evidence="7" type="ORF">NF556_01155</name>
</gene>
<comment type="subcellular location">
    <subcellularLocation>
        <location evidence="1">Cell membrane</location>
        <topology evidence="1">Peripheral membrane protein</topology>
    </subcellularLocation>
</comment>
<dbReference type="PROSITE" id="PS50893">
    <property type="entry name" value="ABC_TRANSPORTER_2"/>
    <property type="match status" value="1"/>
</dbReference>
<evidence type="ECO:0000256" key="3">
    <source>
        <dbReference type="ARBA" id="ARBA00022741"/>
    </source>
</evidence>
<name>A0ABY4YVL9_9MICO</name>
<dbReference type="Gene3D" id="3.40.50.300">
    <property type="entry name" value="P-loop containing nucleotide triphosphate hydrolases"/>
    <property type="match status" value="1"/>
</dbReference>
<keyword evidence="4 7" id="KW-0067">ATP-binding</keyword>
<dbReference type="PANTHER" id="PTHR42711">
    <property type="entry name" value="ABC TRANSPORTER ATP-BINDING PROTEIN"/>
    <property type="match status" value="1"/>
</dbReference>
<evidence type="ECO:0000259" key="6">
    <source>
        <dbReference type="PROSITE" id="PS50893"/>
    </source>
</evidence>
<evidence type="ECO:0000313" key="8">
    <source>
        <dbReference type="Proteomes" id="UP001056455"/>
    </source>
</evidence>
<evidence type="ECO:0000256" key="2">
    <source>
        <dbReference type="ARBA" id="ARBA00022448"/>
    </source>
</evidence>
<keyword evidence="3" id="KW-0547">Nucleotide-binding</keyword>
<dbReference type="PANTHER" id="PTHR42711:SF19">
    <property type="entry name" value="DOXORUBICIN RESISTANCE ATP-BINDING PROTEIN DRRA"/>
    <property type="match status" value="1"/>
</dbReference>
<evidence type="ECO:0000313" key="7">
    <source>
        <dbReference type="EMBL" id="USQ80300.1"/>
    </source>
</evidence>
<dbReference type="GO" id="GO:0005524">
    <property type="term" value="F:ATP binding"/>
    <property type="evidence" value="ECO:0007669"/>
    <property type="project" value="UniProtKB-KW"/>
</dbReference>
<accession>A0ABY4YVL9</accession>
<keyword evidence="5" id="KW-0046">Antibiotic resistance</keyword>
<sequence>MTDAILDVVGLTRSFGTVVANDNVTLHVRAGDVVGLLGHNGAGKTTLVSQLVGLLRPDAGTIRIGATDAVADPASARRHVALQPQAQAPIDGLTPRQAIELAGRIRGLTTRDARAAATDLADELDLGPWLDRRALAEGGGLSGGIRRLTSFAMALAAPMPLLVLDEPTNDIDASRRRLLWEAVRRRGDQGSGVLVVTHNVAEAERIVDDLVILHRGRVVASGSPARLRGTQDTDLRLELQLQPEADDPSADPEGLPITAVRHVRAGRRVLLTVPTGEAAPAVTWATALREQERIDGFALGPVTLEDTYLALTADAGDVVSTSTEEEVAHV</sequence>
<dbReference type="InterPro" id="IPR027417">
    <property type="entry name" value="P-loop_NTPase"/>
</dbReference>
<proteinExistence type="predicted"/>
<reference evidence="7" key="1">
    <citation type="submission" date="2022-06" db="EMBL/GenBank/DDBJ databases">
        <title>Ornithinimicrobium HY1793.</title>
        <authorList>
            <person name="Huang Y."/>
        </authorList>
    </citation>
    <scope>NUCLEOTIDE SEQUENCE</scope>
    <source>
        <strain evidence="7">HY1793</strain>
    </source>
</reference>
<dbReference type="InterPro" id="IPR003593">
    <property type="entry name" value="AAA+_ATPase"/>
</dbReference>
<feature type="domain" description="ABC transporter" evidence="6">
    <location>
        <begin position="6"/>
        <end position="240"/>
    </location>
</feature>
<dbReference type="Proteomes" id="UP001056455">
    <property type="component" value="Chromosome"/>
</dbReference>
<protein>
    <submittedName>
        <fullName evidence="7">ABC transporter ATP-binding protein</fullName>
    </submittedName>
</protein>
<dbReference type="SMART" id="SM00382">
    <property type="entry name" value="AAA"/>
    <property type="match status" value="1"/>
</dbReference>
<evidence type="ECO:0000256" key="5">
    <source>
        <dbReference type="ARBA" id="ARBA00023251"/>
    </source>
</evidence>
<dbReference type="RefSeq" id="WP_252593676.1">
    <property type="nucleotide sequence ID" value="NZ_CP099489.1"/>
</dbReference>
<organism evidence="7 8">
    <name type="scientific">Ornithinimicrobium faecis</name>
    <dbReference type="NCBI Taxonomy" id="2934158"/>
    <lineage>
        <taxon>Bacteria</taxon>
        <taxon>Bacillati</taxon>
        <taxon>Actinomycetota</taxon>
        <taxon>Actinomycetes</taxon>
        <taxon>Micrococcales</taxon>
        <taxon>Ornithinimicrobiaceae</taxon>
        <taxon>Ornithinimicrobium</taxon>
    </lineage>
</organism>
<evidence type="ECO:0000256" key="4">
    <source>
        <dbReference type="ARBA" id="ARBA00022840"/>
    </source>
</evidence>
<dbReference type="EMBL" id="CP099489">
    <property type="protein sequence ID" value="USQ80300.1"/>
    <property type="molecule type" value="Genomic_DNA"/>
</dbReference>
<keyword evidence="8" id="KW-1185">Reference proteome</keyword>
<keyword evidence="2" id="KW-0813">Transport</keyword>
<dbReference type="SUPFAM" id="SSF52540">
    <property type="entry name" value="P-loop containing nucleoside triphosphate hydrolases"/>
    <property type="match status" value="1"/>
</dbReference>
<evidence type="ECO:0000256" key="1">
    <source>
        <dbReference type="ARBA" id="ARBA00004202"/>
    </source>
</evidence>
<dbReference type="InterPro" id="IPR003439">
    <property type="entry name" value="ABC_transporter-like_ATP-bd"/>
</dbReference>
<dbReference type="Pfam" id="PF00005">
    <property type="entry name" value="ABC_tran"/>
    <property type="match status" value="1"/>
</dbReference>